<dbReference type="AlphaFoldDB" id="A0A0G3GZK5"/>
<dbReference type="EMBL" id="CP011541">
    <property type="protein sequence ID" value="AKK04242.1"/>
    <property type="molecule type" value="Genomic_DNA"/>
</dbReference>
<evidence type="ECO:0000256" key="3">
    <source>
        <dbReference type="HAMAP-Rule" id="MF_00469"/>
    </source>
</evidence>
<dbReference type="CDD" id="cd01518">
    <property type="entry name" value="RHOD_YceA"/>
    <property type="match status" value="1"/>
</dbReference>
<keyword evidence="6" id="KW-1185">Reference proteome</keyword>
<dbReference type="Proteomes" id="UP000035368">
    <property type="component" value="Chromosome"/>
</dbReference>
<dbReference type="HAMAP" id="MF_00469">
    <property type="entry name" value="TrhO"/>
    <property type="match status" value="1"/>
</dbReference>
<dbReference type="Gene3D" id="3.30.70.100">
    <property type="match status" value="1"/>
</dbReference>
<dbReference type="RefSeq" id="WP_047241115.1">
    <property type="nucleotide sequence ID" value="NZ_CP011541.1"/>
</dbReference>
<evidence type="ECO:0000256" key="1">
    <source>
        <dbReference type="ARBA" id="ARBA00022694"/>
    </source>
</evidence>
<dbReference type="Gene3D" id="3.40.250.10">
    <property type="entry name" value="Rhodanese-like domain"/>
    <property type="match status" value="1"/>
</dbReference>
<proteinExistence type="inferred from homology"/>
<dbReference type="InterPro" id="IPR036873">
    <property type="entry name" value="Rhodanese-like_dom_sf"/>
</dbReference>
<comment type="similarity">
    <text evidence="3">Belongs to the TrhO family.</text>
</comment>
<dbReference type="SMART" id="SM00450">
    <property type="entry name" value="RHOD"/>
    <property type="match status" value="1"/>
</dbReference>
<dbReference type="Pfam" id="PF17773">
    <property type="entry name" value="UPF0176_N"/>
    <property type="match status" value="1"/>
</dbReference>
<dbReference type="InterPro" id="IPR001763">
    <property type="entry name" value="Rhodanese-like_dom"/>
</dbReference>
<keyword evidence="5" id="KW-0808">Transferase</keyword>
<dbReference type="SUPFAM" id="SSF52821">
    <property type="entry name" value="Rhodanese/Cell cycle control phosphatase"/>
    <property type="match status" value="1"/>
</dbReference>
<comment type="function">
    <text evidence="3">Catalyzes oxygen-dependent 5-hydroxyuridine (ho5U) modification at position 34 in tRNAs.</text>
</comment>
<dbReference type="PANTHER" id="PTHR43268:SF6">
    <property type="entry name" value="THIOSULFATE SULFURTRANSFERASE_RHODANESE-LIKE DOMAIN-CONTAINING PROTEIN 2"/>
    <property type="match status" value="1"/>
</dbReference>
<dbReference type="EC" id="1.14.-.-" evidence="3"/>
<dbReference type="KEGG" id="cei:CEPID_12095"/>
<organism evidence="5 6">
    <name type="scientific">Corynebacterium epidermidicanis</name>
    <dbReference type="NCBI Taxonomy" id="1050174"/>
    <lineage>
        <taxon>Bacteria</taxon>
        <taxon>Bacillati</taxon>
        <taxon>Actinomycetota</taxon>
        <taxon>Actinomycetes</taxon>
        <taxon>Mycobacteriales</taxon>
        <taxon>Corynebacteriaceae</taxon>
        <taxon>Corynebacterium</taxon>
    </lineage>
</organism>
<dbReference type="GO" id="GO:0016740">
    <property type="term" value="F:transferase activity"/>
    <property type="evidence" value="ECO:0007669"/>
    <property type="project" value="UniProtKB-KW"/>
</dbReference>
<dbReference type="PATRIC" id="fig|1050174.4.peg.2443"/>
<dbReference type="GO" id="GO:0016705">
    <property type="term" value="F:oxidoreductase activity, acting on paired donors, with incorporation or reduction of molecular oxygen"/>
    <property type="evidence" value="ECO:0007669"/>
    <property type="project" value="UniProtKB-UniRule"/>
</dbReference>
<reference evidence="5 6" key="1">
    <citation type="submission" date="2015-05" db="EMBL/GenBank/DDBJ databases">
        <title>Complete genome sequence of Corynebacterium epidermidicanis DSM 45586, isolated from the skin of a dog suffering from pruritus.</title>
        <authorList>
            <person name="Ruckert C."/>
            <person name="Albersmeier A."/>
            <person name="Winkler A."/>
            <person name="Tauch A."/>
        </authorList>
    </citation>
    <scope>NUCLEOTIDE SEQUENCE [LARGE SCALE GENOMIC DNA]</scope>
    <source>
        <strain evidence="5 6">DSM 45586</strain>
    </source>
</reference>
<name>A0A0G3GZK5_9CORY</name>
<dbReference type="OrthoDB" id="9778326at2"/>
<dbReference type="STRING" id="1050174.CEPID_12095"/>
<dbReference type="NCBIfam" id="NF001134">
    <property type="entry name" value="PRK00142.1-2"/>
    <property type="match status" value="1"/>
</dbReference>
<dbReference type="PROSITE" id="PS50206">
    <property type="entry name" value="RHODANESE_3"/>
    <property type="match status" value="1"/>
</dbReference>
<dbReference type="Pfam" id="PF12368">
    <property type="entry name" value="Rhodanese_C"/>
    <property type="match status" value="1"/>
</dbReference>
<dbReference type="PANTHER" id="PTHR43268">
    <property type="entry name" value="THIOSULFATE SULFURTRANSFERASE/RHODANESE-LIKE DOMAIN-CONTAINING PROTEIN 2"/>
    <property type="match status" value="1"/>
</dbReference>
<keyword evidence="1 3" id="KW-0819">tRNA processing</keyword>
<evidence type="ECO:0000313" key="5">
    <source>
        <dbReference type="EMBL" id="AKK04242.1"/>
    </source>
</evidence>
<evidence type="ECO:0000259" key="4">
    <source>
        <dbReference type="PROSITE" id="PS50206"/>
    </source>
</evidence>
<dbReference type="InterPro" id="IPR020936">
    <property type="entry name" value="TrhO"/>
</dbReference>
<dbReference type="InterPro" id="IPR040503">
    <property type="entry name" value="TRHO_N"/>
</dbReference>
<accession>A0A0G3GZK5</accession>
<dbReference type="InterPro" id="IPR022111">
    <property type="entry name" value="Rhodanese_C"/>
</dbReference>
<dbReference type="Pfam" id="PF00581">
    <property type="entry name" value="Rhodanese"/>
    <property type="match status" value="1"/>
</dbReference>
<gene>
    <name evidence="3" type="primary">trhO</name>
    <name evidence="5" type="ORF">CEPID_12095</name>
</gene>
<keyword evidence="2 3" id="KW-0560">Oxidoreductase</keyword>
<comment type="catalytic activity">
    <reaction evidence="3">
        <text>uridine(34) in tRNA + AH2 + O2 = 5-hydroxyuridine(34) in tRNA + A + H2O</text>
        <dbReference type="Rhea" id="RHEA:64224"/>
        <dbReference type="Rhea" id="RHEA-COMP:11727"/>
        <dbReference type="Rhea" id="RHEA-COMP:13381"/>
        <dbReference type="ChEBI" id="CHEBI:13193"/>
        <dbReference type="ChEBI" id="CHEBI:15377"/>
        <dbReference type="ChEBI" id="CHEBI:15379"/>
        <dbReference type="ChEBI" id="CHEBI:17499"/>
        <dbReference type="ChEBI" id="CHEBI:65315"/>
        <dbReference type="ChEBI" id="CHEBI:136877"/>
    </reaction>
</comment>
<protein>
    <recommendedName>
        <fullName evidence="3">tRNA uridine(34) hydroxylase</fullName>
        <ecNumber evidence="3">1.14.-.-</ecNumber>
    </recommendedName>
    <alternativeName>
        <fullName evidence="3">tRNA hydroxylation protein O</fullName>
    </alternativeName>
</protein>
<sequence length="310" mass="34527">MQRLSKILLYYKFLPISDPKAVMLWQRELCERLELRGRILISEHGINGTVGGDMEACKEYIKKTKEYFGKMEFKWSEGSAEDFPRLSVKVRDEIVAFGAPGELKVDENGVVGGGVHLKPAQVNKLVEERGDDVVFFDGRNAMEAQIGKFRGAVVPDVETTHDFIRELESGKYDWMKDKPVVSYCTGGIRCEILSALMKNRGFKEVYQIDGGIVRYGEKFGNDGLWEGSLYVFDKRMHVEFGAGVEDPGFVQLGHCVHCGTATNKFENCGNLDCRELTLMCPECASNPAKRVCGKPECAEVVAAQGVATQA</sequence>
<evidence type="ECO:0000313" key="6">
    <source>
        <dbReference type="Proteomes" id="UP000035368"/>
    </source>
</evidence>
<feature type="domain" description="Rhodanese" evidence="4">
    <location>
        <begin position="129"/>
        <end position="224"/>
    </location>
</feature>
<evidence type="ECO:0000256" key="2">
    <source>
        <dbReference type="ARBA" id="ARBA00023002"/>
    </source>
</evidence>
<dbReference type="GO" id="GO:0006400">
    <property type="term" value="P:tRNA modification"/>
    <property type="evidence" value="ECO:0007669"/>
    <property type="project" value="UniProtKB-UniRule"/>
</dbReference>